<proteinExistence type="predicted"/>
<evidence type="ECO:0000313" key="1">
    <source>
        <dbReference type="EMBL" id="HBH1541566.1"/>
    </source>
</evidence>
<accession>A0AAQ2VPP0</accession>
<dbReference type="Proteomes" id="UP000878956">
    <property type="component" value="Unassembled WGS sequence"/>
</dbReference>
<reference evidence="1" key="1">
    <citation type="journal article" date="2018" name="Genome Biol.">
        <title>SKESA: strategic k-mer extension for scrupulous assemblies.</title>
        <authorList>
            <person name="Souvorov A."/>
            <person name="Agarwala R."/>
            <person name="Lipman D.J."/>
        </authorList>
    </citation>
    <scope>NUCLEOTIDE SEQUENCE</scope>
    <source>
        <strain evidence="1">HN1000</strain>
    </source>
</reference>
<dbReference type="EMBL" id="DAEPXK010000008">
    <property type="protein sequence ID" value="HBH1541566.1"/>
    <property type="molecule type" value="Genomic_DNA"/>
</dbReference>
<reference evidence="1" key="2">
    <citation type="submission" date="2021-06" db="EMBL/GenBank/DDBJ databases">
        <authorList>
            <consortium name="NCBI Pathogen Detection Project"/>
        </authorList>
    </citation>
    <scope>NUCLEOTIDE SEQUENCE</scope>
    <source>
        <strain evidence="1">HN1000</strain>
    </source>
</reference>
<name>A0AAQ2VPP0_CLODI</name>
<organism evidence="1 2">
    <name type="scientific">Clostridioides difficile</name>
    <name type="common">Peptoclostridium difficile</name>
    <dbReference type="NCBI Taxonomy" id="1496"/>
    <lineage>
        <taxon>Bacteria</taxon>
        <taxon>Bacillati</taxon>
        <taxon>Bacillota</taxon>
        <taxon>Clostridia</taxon>
        <taxon>Peptostreptococcales</taxon>
        <taxon>Peptostreptococcaceae</taxon>
        <taxon>Clostridioides</taxon>
    </lineage>
</organism>
<dbReference type="AlphaFoldDB" id="A0AAQ2VPP0"/>
<sequence>MKKDKAIIQTDKVKNPDVLTGKYVVPSEDTNPINLENGAVINIGELEDTEYGRDTHKIYKVTNDTLDWGIVDDPATMYDERLDERDYEVSPGQICRCRRLKKGDEVTISLLHIADKSIAVKDKLQLKSDSFQFEKLPTADAKTPVAEVLELWNYEGQDSVTIKVL</sequence>
<gene>
    <name evidence="1" type="ORF">KRM00_001028</name>
</gene>
<comment type="caution">
    <text evidence="1">The sequence shown here is derived from an EMBL/GenBank/DDBJ whole genome shotgun (WGS) entry which is preliminary data.</text>
</comment>
<evidence type="ECO:0000313" key="2">
    <source>
        <dbReference type="Proteomes" id="UP000878956"/>
    </source>
</evidence>
<dbReference type="RefSeq" id="WP_009894820.1">
    <property type="nucleotide sequence ID" value="NZ_BINM01000001.1"/>
</dbReference>
<protein>
    <submittedName>
        <fullName evidence="1">Uncharacterized protein</fullName>
    </submittedName>
</protein>